<feature type="non-terminal residue" evidence="1">
    <location>
        <position position="75"/>
    </location>
</feature>
<evidence type="ECO:0000313" key="1">
    <source>
        <dbReference type="EMBL" id="CEK51121.1"/>
    </source>
</evidence>
<feature type="non-terminal residue" evidence="1">
    <location>
        <position position="1"/>
    </location>
</feature>
<dbReference type="EMBL" id="HACG01004256">
    <property type="protein sequence ID" value="CEK51121.1"/>
    <property type="molecule type" value="Transcribed_RNA"/>
</dbReference>
<sequence>VIIIQIMGSNNAIPANTTSNTDASTQVALVQNELPNHRLKDGTIESISRLWMSGRHTDLVVVVDNYAINCHRFIL</sequence>
<proteinExistence type="predicted"/>
<dbReference type="AlphaFoldDB" id="A0A0B6Y5L0"/>
<name>A0A0B6Y5L0_9EUPU</name>
<organism evidence="1">
    <name type="scientific">Arion vulgaris</name>
    <dbReference type="NCBI Taxonomy" id="1028688"/>
    <lineage>
        <taxon>Eukaryota</taxon>
        <taxon>Metazoa</taxon>
        <taxon>Spiralia</taxon>
        <taxon>Lophotrochozoa</taxon>
        <taxon>Mollusca</taxon>
        <taxon>Gastropoda</taxon>
        <taxon>Heterobranchia</taxon>
        <taxon>Euthyneura</taxon>
        <taxon>Panpulmonata</taxon>
        <taxon>Eupulmonata</taxon>
        <taxon>Stylommatophora</taxon>
        <taxon>Helicina</taxon>
        <taxon>Arionoidea</taxon>
        <taxon>Arionidae</taxon>
        <taxon>Arion</taxon>
    </lineage>
</organism>
<gene>
    <name evidence="1" type="primary">ORF12554</name>
</gene>
<reference evidence="1" key="1">
    <citation type="submission" date="2014-12" db="EMBL/GenBank/DDBJ databases">
        <title>Insight into the proteome of Arion vulgaris.</title>
        <authorList>
            <person name="Aradska J."/>
            <person name="Bulat T."/>
            <person name="Smidak R."/>
            <person name="Sarate P."/>
            <person name="Gangsoo J."/>
            <person name="Sialana F."/>
            <person name="Bilban M."/>
            <person name="Lubec G."/>
        </authorList>
    </citation>
    <scope>NUCLEOTIDE SEQUENCE</scope>
    <source>
        <tissue evidence="1">Skin</tissue>
    </source>
</reference>
<protein>
    <submittedName>
        <fullName evidence="1">Uncharacterized protein</fullName>
    </submittedName>
</protein>
<accession>A0A0B6Y5L0</accession>